<gene>
    <name evidence="2" type="ORF">A2920_02045</name>
</gene>
<protein>
    <submittedName>
        <fullName evidence="2">Uncharacterized protein</fullName>
    </submittedName>
</protein>
<evidence type="ECO:0000313" key="2">
    <source>
        <dbReference type="EMBL" id="OHB04684.1"/>
    </source>
</evidence>
<keyword evidence="1" id="KW-0175">Coiled coil</keyword>
<accession>A0A1G2U5B8</accession>
<dbReference type="Proteomes" id="UP000179283">
    <property type="component" value="Unassembled WGS sequence"/>
</dbReference>
<name>A0A1G2U5B8_9BACT</name>
<organism evidence="2 3">
    <name type="scientific">Candidatus Zambryskibacteria bacterium RIFCSPLOWO2_01_FULL_43_17</name>
    <dbReference type="NCBI Taxonomy" id="1802760"/>
    <lineage>
        <taxon>Bacteria</taxon>
        <taxon>Candidatus Zambryskiibacteriota</taxon>
    </lineage>
</organism>
<evidence type="ECO:0000313" key="3">
    <source>
        <dbReference type="Proteomes" id="UP000179283"/>
    </source>
</evidence>
<evidence type="ECO:0000256" key="1">
    <source>
        <dbReference type="SAM" id="Coils"/>
    </source>
</evidence>
<sequence>MKYKGIESGMATAAGSIDIEGVIKSDAEHIVNLKQKRDDLLQQLKELDEEMKSTGAFSFGKKKVRSVDEIIRDRAEKEDHLDIAEREIELLEAEESSLSSDLDSGRRQIFSGKRDLDLPLQ</sequence>
<feature type="coiled-coil region" evidence="1">
    <location>
        <begin position="30"/>
        <end position="101"/>
    </location>
</feature>
<dbReference type="EMBL" id="MHWD01000007">
    <property type="protein sequence ID" value="OHB04684.1"/>
    <property type="molecule type" value="Genomic_DNA"/>
</dbReference>
<reference evidence="2 3" key="1">
    <citation type="journal article" date="2016" name="Nat. Commun.">
        <title>Thousands of microbial genomes shed light on interconnected biogeochemical processes in an aquifer system.</title>
        <authorList>
            <person name="Anantharaman K."/>
            <person name="Brown C.T."/>
            <person name="Hug L.A."/>
            <person name="Sharon I."/>
            <person name="Castelle C.J."/>
            <person name="Probst A.J."/>
            <person name="Thomas B.C."/>
            <person name="Singh A."/>
            <person name="Wilkins M.J."/>
            <person name="Karaoz U."/>
            <person name="Brodie E.L."/>
            <person name="Williams K.H."/>
            <person name="Hubbard S.S."/>
            <person name="Banfield J.F."/>
        </authorList>
    </citation>
    <scope>NUCLEOTIDE SEQUENCE [LARGE SCALE GENOMIC DNA]</scope>
</reference>
<comment type="caution">
    <text evidence="2">The sequence shown here is derived from an EMBL/GenBank/DDBJ whole genome shotgun (WGS) entry which is preliminary data.</text>
</comment>
<dbReference type="AlphaFoldDB" id="A0A1G2U5B8"/>
<proteinExistence type="predicted"/>